<gene>
    <name evidence="2" type="ORF">Cflav_PD4570</name>
</gene>
<dbReference type="PANTHER" id="PTHR40446">
    <property type="entry name" value="N-ACETYLGLUCOSAMINE-1-PHOSPHODIESTER ALPHA-N-ACETYLGLUCOSAMINIDASE"/>
    <property type="match status" value="1"/>
</dbReference>
<dbReference type="OrthoDB" id="196261at2"/>
<dbReference type="PANTHER" id="PTHR40446:SF2">
    <property type="entry name" value="N-ACETYLGLUCOSAMINE-1-PHOSPHODIESTER ALPHA-N-ACETYLGLUCOSAMINIDASE"/>
    <property type="match status" value="1"/>
</dbReference>
<dbReference type="STRING" id="320771.Cflav_PD4570"/>
<dbReference type="EMBL" id="ABOX02000007">
    <property type="protein sequence ID" value="EEF61907.1"/>
    <property type="molecule type" value="Genomic_DNA"/>
</dbReference>
<evidence type="ECO:0000313" key="3">
    <source>
        <dbReference type="Proteomes" id="UP000003688"/>
    </source>
</evidence>
<organism evidence="2 3">
    <name type="scientific">Pedosphaera parvula (strain Ellin514)</name>
    <dbReference type="NCBI Taxonomy" id="320771"/>
    <lineage>
        <taxon>Bacteria</taxon>
        <taxon>Pseudomonadati</taxon>
        <taxon>Verrucomicrobiota</taxon>
        <taxon>Pedosphaerae</taxon>
        <taxon>Pedosphaerales</taxon>
        <taxon>Pedosphaeraceae</taxon>
        <taxon>Pedosphaera</taxon>
    </lineage>
</organism>
<name>B9XE16_PEDPL</name>
<dbReference type="InterPro" id="IPR018711">
    <property type="entry name" value="NAGPA"/>
</dbReference>
<dbReference type="Pfam" id="PF09992">
    <property type="entry name" value="NAGPA"/>
    <property type="match status" value="1"/>
</dbReference>
<protein>
    <recommendedName>
        <fullName evidence="1">Phosphodiester glycosidase domain-containing protein</fullName>
    </recommendedName>
</protein>
<sequence length="398" mass="43227" precursor="true">MKASIDVGRRFILTSLFVLVSIHARAELTPIFSSLVPGLDYAHITETNHPWSIHVARLERSHKELDLVSTLAQGKIVGLSSVANQVKTFPAGSGKPLVAVNGDFFVIAKGPYQGDPLGLQILNGELVSAPNGASFWKDAEGNLFLDNVQSKFSILLPKGEKIPFGLNEQRQTSKAVLFTPAFGPSTRTTNGWEFILEKVEGKAWLPLHADRSYEARVQEVRTTGDSPLAEDKMIISIDPKLASRFAGIQPGTILHFSTGTSRDIAKADTAVGGRPLLLVHGKELETSKQKGNNAATIVRHPRTALGWNARYFFLVVVDGRQKELSMGMSSQELAHFMSTLGCTEAMNLDGGGSTTFWLDGKVVNSPSDRHERSVANALIIMQHRSDPGAQNPLQKAAN</sequence>
<dbReference type="Proteomes" id="UP000003688">
    <property type="component" value="Unassembled WGS sequence"/>
</dbReference>
<feature type="domain" description="Phosphodiester glycosidase" evidence="1">
    <location>
        <begin position="237"/>
        <end position="380"/>
    </location>
</feature>
<keyword evidence="3" id="KW-1185">Reference proteome</keyword>
<evidence type="ECO:0000313" key="2">
    <source>
        <dbReference type="EMBL" id="EEF61907.1"/>
    </source>
</evidence>
<proteinExistence type="predicted"/>
<dbReference type="RefSeq" id="WP_007414064.1">
    <property type="nucleotide sequence ID" value="NZ_ABOX02000007.1"/>
</dbReference>
<evidence type="ECO:0000259" key="1">
    <source>
        <dbReference type="Pfam" id="PF09992"/>
    </source>
</evidence>
<dbReference type="AlphaFoldDB" id="B9XE16"/>
<reference evidence="2 3" key="1">
    <citation type="journal article" date="2011" name="J. Bacteriol.">
        <title>Genome sequence of 'Pedosphaera parvula' Ellin514, an aerobic Verrucomicrobial isolate from pasture soil.</title>
        <authorList>
            <person name="Kant R."/>
            <person name="van Passel M.W."/>
            <person name="Sangwan P."/>
            <person name="Palva A."/>
            <person name="Lucas S."/>
            <person name="Copeland A."/>
            <person name="Lapidus A."/>
            <person name="Glavina Del Rio T."/>
            <person name="Dalin E."/>
            <person name="Tice H."/>
            <person name="Bruce D."/>
            <person name="Goodwin L."/>
            <person name="Pitluck S."/>
            <person name="Chertkov O."/>
            <person name="Larimer F.W."/>
            <person name="Land M.L."/>
            <person name="Hauser L."/>
            <person name="Brettin T.S."/>
            <person name="Detter J.C."/>
            <person name="Han S."/>
            <person name="de Vos W.M."/>
            <person name="Janssen P.H."/>
            <person name="Smidt H."/>
        </authorList>
    </citation>
    <scope>NUCLEOTIDE SEQUENCE [LARGE SCALE GENOMIC DNA]</scope>
    <source>
        <strain evidence="2 3">Ellin514</strain>
    </source>
</reference>
<accession>B9XE16</accession>
<comment type="caution">
    <text evidence="2">The sequence shown here is derived from an EMBL/GenBank/DDBJ whole genome shotgun (WGS) entry which is preliminary data.</text>
</comment>